<dbReference type="EMBL" id="AP014959">
    <property type="protein sequence ID" value="BAS83510.1"/>
    <property type="molecule type" value="Genomic_DNA"/>
</dbReference>
<feature type="region of interest" description="Disordered" evidence="1">
    <location>
        <begin position="105"/>
        <end position="147"/>
    </location>
</feature>
<reference evidence="2 3" key="2">
    <citation type="journal article" date="2013" name="Plant Cell Physiol.">
        <title>Rice Annotation Project Database (RAP-DB): an integrative and interactive database for rice genomics.</title>
        <authorList>
            <person name="Sakai H."/>
            <person name="Lee S.S."/>
            <person name="Tanaka T."/>
            <person name="Numa H."/>
            <person name="Kim J."/>
            <person name="Kawahara Y."/>
            <person name="Wakimoto H."/>
            <person name="Yang C.C."/>
            <person name="Iwamoto M."/>
            <person name="Abe T."/>
            <person name="Yamada Y."/>
            <person name="Muto A."/>
            <person name="Inokuchi H."/>
            <person name="Ikemura T."/>
            <person name="Matsumoto T."/>
            <person name="Sasaki T."/>
            <person name="Itoh T."/>
        </authorList>
    </citation>
    <scope>NUCLEOTIDE SEQUENCE [LARGE SCALE GENOMIC DNA]</scope>
    <source>
        <strain evidence="3">cv. Nipponbare</strain>
    </source>
</reference>
<reference evidence="2 3" key="3">
    <citation type="journal article" date="2013" name="Rice">
        <title>Improvement of the Oryza sativa Nipponbare reference genome using next generation sequence and optical map data.</title>
        <authorList>
            <person name="Kawahara Y."/>
            <person name="de la Bastide M."/>
            <person name="Hamilton J.P."/>
            <person name="Kanamori H."/>
            <person name="McCombie W.R."/>
            <person name="Ouyang S."/>
            <person name="Schwartz D.C."/>
            <person name="Tanaka T."/>
            <person name="Wu J."/>
            <person name="Zhou S."/>
            <person name="Childs K.L."/>
            <person name="Davidson R.M."/>
            <person name="Lin H."/>
            <person name="Quesada-Ocampo L."/>
            <person name="Vaillancourt B."/>
            <person name="Sakai H."/>
            <person name="Lee S.S."/>
            <person name="Kim J."/>
            <person name="Numa H."/>
            <person name="Itoh T."/>
            <person name="Buell C.R."/>
            <person name="Matsumoto T."/>
        </authorList>
    </citation>
    <scope>NUCLEOTIDE SEQUENCE [LARGE SCALE GENOMIC DNA]</scope>
    <source>
        <strain evidence="3">cv. Nipponbare</strain>
    </source>
</reference>
<feature type="compositionally biased region" description="Low complexity" evidence="1">
    <location>
        <begin position="42"/>
        <end position="54"/>
    </location>
</feature>
<feature type="compositionally biased region" description="Low complexity" evidence="1">
    <location>
        <begin position="105"/>
        <end position="136"/>
    </location>
</feature>
<name>A0A0P0VWL7_ORYSJ</name>
<reference evidence="3" key="1">
    <citation type="journal article" date="2005" name="Nature">
        <title>The map-based sequence of the rice genome.</title>
        <authorList>
            <consortium name="International rice genome sequencing project (IRGSP)"/>
            <person name="Matsumoto T."/>
            <person name="Wu J."/>
            <person name="Kanamori H."/>
            <person name="Katayose Y."/>
            <person name="Fujisawa M."/>
            <person name="Namiki N."/>
            <person name="Mizuno H."/>
            <person name="Yamamoto K."/>
            <person name="Antonio B.A."/>
            <person name="Baba T."/>
            <person name="Sakata K."/>
            <person name="Nagamura Y."/>
            <person name="Aoki H."/>
            <person name="Arikawa K."/>
            <person name="Arita K."/>
            <person name="Bito T."/>
            <person name="Chiden Y."/>
            <person name="Fujitsuka N."/>
            <person name="Fukunaka R."/>
            <person name="Hamada M."/>
            <person name="Harada C."/>
            <person name="Hayashi A."/>
            <person name="Hijishita S."/>
            <person name="Honda M."/>
            <person name="Hosokawa S."/>
            <person name="Ichikawa Y."/>
            <person name="Idonuma A."/>
            <person name="Iijima M."/>
            <person name="Ikeda M."/>
            <person name="Ikeno M."/>
            <person name="Ito K."/>
            <person name="Ito S."/>
            <person name="Ito T."/>
            <person name="Ito Y."/>
            <person name="Ito Y."/>
            <person name="Iwabuchi A."/>
            <person name="Kamiya K."/>
            <person name="Karasawa W."/>
            <person name="Kurita K."/>
            <person name="Katagiri S."/>
            <person name="Kikuta A."/>
            <person name="Kobayashi H."/>
            <person name="Kobayashi N."/>
            <person name="Machita K."/>
            <person name="Maehara T."/>
            <person name="Masukawa M."/>
            <person name="Mizubayashi T."/>
            <person name="Mukai Y."/>
            <person name="Nagasaki H."/>
            <person name="Nagata Y."/>
            <person name="Naito S."/>
            <person name="Nakashima M."/>
            <person name="Nakama Y."/>
            <person name="Nakamichi Y."/>
            <person name="Nakamura M."/>
            <person name="Meguro A."/>
            <person name="Negishi M."/>
            <person name="Ohta I."/>
            <person name="Ohta T."/>
            <person name="Okamoto M."/>
            <person name="Ono N."/>
            <person name="Saji S."/>
            <person name="Sakaguchi M."/>
            <person name="Sakai K."/>
            <person name="Shibata M."/>
            <person name="Shimokawa T."/>
            <person name="Song J."/>
            <person name="Takazaki Y."/>
            <person name="Terasawa K."/>
            <person name="Tsugane M."/>
            <person name="Tsuji K."/>
            <person name="Ueda S."/>
            <person name="Waki K."/>
            <person name="Yamagata H."/>
            <person name="Yamamoto M."/>
            <person name="Yamamoto S."/>
            <person name="Yamane H."/>
            <person name="Yoshiki S."/>
            <person name="Yoshihara R."/>
            <person name="Yukawa K."/>
            <person name="Zhong H."/>
            <person name="Yano M."/>
            <person name="Yuan Q."/>
            <person name="Ouyang S."/>
            <person name="Liu J."/>
            <person name="Jones K.M."/>
            <person name="Gansberger K."/>
            <person name="Moffat K."/>
            <person name="Hill J."/>
            <person name="Bera J."/>
            <person name="Fadrosh D."/>
            <person name="Jin S."/>
            <person name="Johri S."/>
            <person name="Kim M."/>
            <person name="Overton L."/>
            <person name="Reardon M."/>
            <person name="Tsitrin T."/>
            <person name="Vuong H."/>
            <person name="Weaver B."/>
            <person name="Ciecko A."/>
            <person name="Tallon L."/>
            <person name="Jackson J."/>
            <person name="Pai G."/>
            <person name="Aken S.V."/>
            <person name="Utterback T."/>
            <person name="Reidmuller S."/>
            <person name="Feldblyum T."/>
            <person name="Hsiao J."/>
            <person name="Zismann V."/>
            <person name="Iobst S."/>
            <person name="de Vazeille A.R."/>
            <person name="Buell C.R."/>
            <person name="Ying K."/>
            <person name="Li Y."/>
            <person name="Lu T."/>
            <person name="Huang Y."/>
            <person name="Zhao Q."/>
            <person name="Feng Q."/>
            <person name="Zhang L."/>
            <person name="Zhu J."/>
            <person name="Weng Q."/>
            <person name="Mu J."/>
            <person name="Lu Y."/>
            <person name="Fan D."/>
            <person name="Liu Y."/>
            <person name="Guan J."/>
            <person name="Zhang Y."/>
            <person name="Yu S."/>
            <person name="Liu X."/>
            <person name="Zhang Y."/>
            <person name="Hong G."/>
            <person name="Han B."/>
            <person name="Choisne N."/>
            <person name="Demange N."/>
            <person name="Orjeda G."/>
            <person name="Samain S."/>
            <person name="Cattolico L."/>
            <person name="Pelletier E."/>
            <person name="Couloux A."/>
            <person name="Segurens B."/>
            <person name="Wincker P."/>
            <person name="D'Hont A."/>
            <person name="Scarpelli C."/>
            <person name="Weissenbach J."/>
            <person name="Salanoubat M."/>
            <person name="Quetier F."/>
            <person name="Yu Y."/>
            <person name="Kim H.R."/>
            <person name="Rambo T."/>
            <person name="Currie J."/>
            <person name="Collura K."/>
            <person name="Luo M."/>
            <person name="Yang T."/>
            <person name="Ammiraju J.S.S."/>
            <person name="Engler F."/>
            <person name="Soderlund C."/>
            <person name="Wing R.A."/>
            <person name="Palmer L.E."/>
            <person name="de la Bastide M."/>
            <person name="Spiegel L."/>
            <person name="Nascimento L."/>
            <person name="Zutavern T."/>
            <person name="O'Shaughnessy A."/>
            <person name="Dike S."/>
            <person name="Dedhia N."/>
            <person name="Preston R."/>
            <person name="Balija V."/>
            <person name="McCombie W.R."/>
            <person name="Chow T."/>
            <person name="Chen H."/>
            <person name="Chung M."/>
            <person name="Chen C."/>
            <person name="Shaw J."/>
            <person name="Wu H."/>
            <person name="Hsiao K."/>
            <person name="Chao Y."/>
            <person name="Chu M."/>
            <person name="Cheng C."/>
            <person name="Hour A."/>
            <person name="Lee P."/>
            <person name="Lin S."/>
            <person name="Lin Y."/>
            <person name="Liou J."/>
            <person name="Liu S."/>
            <person name="Hsing Y."/>
            <person name="Raghuvanshi S."/>
            <person name="Mohanty A."/>
            <person name="Bharti A.K."/>
            <person name="Gaur A."/>
            <person name="Gupta V."/>
            <person name="Kumar D."/>
            <person name="Ravi V."/>
            <person name="Vij S."/>
            <person name="Kapur A."/>
            <person name="Khurana P."/>
            <person name="Khurana P."/>
            <person name="Khurana J.P."/>
            <person name="Tyagi A.K."/>
            <person name="Gaikwad K."/>
            <person name="Singh A."/>
            <person name="Dalal V."/>
            <person name="Srivastava S."/>
            <person name="Dixit A."/>
            <person name="Pal A.K."/>
            <person name="Ghazi I.A."/>
            <person name="Yadav M."/>
            <person name="Pandit A."/>
            <person name="Bhargava A."/>
            <person name="Sureshbabu K."/>
            <person name="Batra K."/>
            <person name="Sharma T.R."/>
            <person name="Mohapatra T."/>
            <person name="Singh N.K."/>
            <person name="Messing J."/>
            <person name="Nelson A.B."/>
            <person name="Fuks G."/>
            <person name="Kavchok S."/>
            <person name="Keizer G."/>
            <person name="Linton E."/>
            <person name="Llaca V."/>
            <person name="Song R."/>
            <person name="Tanyolac B."/>
            <person name="Young S."/>
            <person name="Ho-Il K."/>
            <person name="Hahn J.H."/>
            <person name="Sangsakoo G."/>
            <person name="Vanavichit A."/>
            <person name="de Mattos Luiz.A.T."/>
            <person name="Zimmer P.D."/>
            <person name="Malone G."/>
            <person name="Dellagostin O."/>
            <person name="de Oliveira A.C."/>
            <person name="Bevan M."/>
            <person name="Bancroft I."/>
            <person name="Minx P."/>
            <person name="Cordum H."/>
            <person name="Wilson R."/>
            <person name="Cheng Z."/>
            <person name="Jin W."/>
            <person name="Jiang J."/>
            <person name="Leong S.A."/>
            <person name="Iwama H."/>
            <person name="Gojobori T."/>
            <person name="Itoh T."/>
            <person name="Niimura Y."/>
            <person name="Fujii Y."/>
            <person name="Habara T."/>
            <person name="Sakai H."/>
            <person name="Sato Y."/>
            <person name="Wilson G."/>
            <person name="Kumar K."/>
            <person name="McCouch S."/>
            <person name="Juretic N."/>
            <person name="Hoen D."/>
            <person name="Wright S."/>
            <person name="Bruskiewich R."/>
            <person name="Bureau T."/>
            <person name="Miyao A."/>
            <person name="Hirochika H."/>
            <person name="Nishikawa T."/>
            <person name="Kadowaki K."/>
            <person name="Sugiura M."/>
            <person name="Burr B."/>
            <person name="Sasaki T."/>
        </authorList>
    </citation>
    <scope>NUCLEOTIDE SEQUENCE [LARGE SCALE GENOMIC DNA]</scope>
    <source>
        <strain evidence="3">cv. Nipponbare</strain>
    </source>
</reference>
<dbReference type="Gramene" id="Os03t0275950-00">
    <property type="protein sequence ID" value="Os03t0275950-00"/>
    <property type="gene ID" value="Os03g0275950"/>
</dbReference>
<dbReference type="Proteomes" id="UP000059680">
    <property type="component" value="Chromosome 3"/>
</dbReference>
<dbReference type="PaxDb" id="39947-A0A0P0VWL7"/>
<feature type="region of interest" description="Disordered" evidence="1">
    <location>
        <begin position="42"/>
        <end position="85"/>
    </location>
</feature>
<accession>A0A0P0VWL7</accession>
<organism evidence="2 3">
    <name type="scientific">Oryza sativa subsp. japonica</name>
    <name type="common">Rice</name>
    <dbReference type="NCBI Taxonomy" id="39947"/>
    <lineage>
        <taxon>Eukaryota</taxon>
        <taxon>Viridiplantae</taxon>
        <taxon>Streptophyta</taxon>
        <taxon>Embryophyta</taxon>
        <taxon>Tracheophyta</taxon>
        <taxon>Spermatophyta</taxon>
        <taxon>Magnoliopsida</taxon>
        <taxon>Liliopsida</taxon>
        <taxon>Poales</taxon>
        <taxon>Poaceae</taxon>
        <taxon>BOP clade</taxon>
        <taxon>Oryzoideae</taxon>
        <taxon>Oryzeae</taxon>
        <taxon>Oryzinae</taxon>
        <taxon>Oryza</taxon>
        <taxon>Oryza sativa</taxon>
    </lineage>
</organism>
<feature type="compositionally biased region" description="Low complexity" evidence="1">
    <location>
        <begin position="71"/>
        <end position="81"/>
    </location>
</feature>
<dbReference type="AlphaFoldDB" id="A0A0P0VWL7"/>
<keyword evidence="3" id="KW-1185">Reference proteome</keyword>
<protein>
    <submittedName>
        <fullName evidence="2">Os03g0275950 protein</fullName>
    </submittedName>
</protein>
<dbReference type="InParanoid" id="A0A0P0VWL7"/>
<sequence>MSSSSNEIKPKACSSLAVISWKDFIIFSLSRTREILLPLTPSRRSSLESASASLSRRRAEYDTSGSGRGPSLASSSMGASSRIRRDRLQNCRRYAFLKSEMAAISSTNSTSFSTKSPASSSSSSSFSSSLSFPSADSELESGGGEDAAASAAAGAASALGFGFASSSMAAALGLKPP</sequence>
<evidence type="ECO:0000313" key="3">
    <source>
        <dbReference type="Proteomes" id="UP000059680"/>
    </source>
</evidence>
<gene>
    <name evidence="2" type="ordered locus">Os03g0275950</name>
    <name evidence="2" type="ORF">OSNPB_030275950</name>
</gene>
<evidence type="ECO:0000256" key="1">
    <source>
        <dbReference type="SAM" id="MobiDB-lite"/>
    </source>
</evidence>
<evidence type="ECO:0000313" key="2">
    <source>
        <dbReference type="EMBL" id="BAS83510.1"/>
    </source>
</evidence>
<proteinExistence type="predicted"/>